<proteinExistence type="predicted"/>
<dbReference type="OrthoDB" id="2662178at2759"/>
<protein>
    <submittedName>
        <fullName evidence="2">Uncharacterized protein</fullName>
    </submittedName>
</protein>
<dbReference type="Proteomes" id="UP000053989">
    <property type="component" value="Unassembled WGS sequence"/>
</dbReference>
<accession>A0A0C2ZNX8</accession>
<evidence type="ECO:0000313" key="3">
    <source>
        <dbReference type="Proteomes" id="UP000053989"/>
    </source>
</evidence>
<organism evidence="2 3">
    <name type="scientific">Scleroderma citrinum Foug A</name>
    <dbReference type="NCBI Taxonomy" id="1036808"/>
    <lineage>
        <taxon>Eukaryota</taxon>
        <taxon>Fungi</taxon>
        <taxon>Dikarya</taxon>
        <taxon>Basidiomycota</taxon>
        <taxon>Agaricomycotina</taxon>
        <taxon>Agaricomycetes</taxon>
        <taxon>Agaricomycetidae</taxon>
        <taxon>Boletales</taxon>
        <taxon>Sclerodermatineae</taxon>
        <taxon>Sclerodermataceae</taxon>
        <taxon>Scleroderma</taxon>
    </lineage>
</organism>
<reference evidence="3" key="2">
    <citation type="submission" date="2015-01" db="EMBL/GenBank/DDBJ databases">
        <title>Evolutionary Origins and Diversification of the Mycorrhizal Mutualists.</title>
        <authorList>
            <consortium name="DOE Joint Genome Institute"/>
            <consortium name="Mycorrhizal Genomics Consortium"/>
            <person name="Kohler A."/>
            <person name="Kuo A."/>
            <person name="Nagy L.G."/>
            <person name="Floudas D."/>
            <person name="Copeland A."/>
            <person name="Barry K.W."/>
            <person name="Cichocki N."/>
            <person name="Veneault-Fourrey C."/>
            <person name="LaButti K."/>
            <person name="Lindquist E.A."/>
            <person name="Lipzen A."/>
            <person name="Lundell T."/>
            <person name="Morin E."/>
            <person name="Murat C."/>
            <person name="Riley R."/>
            <person name="Ohm R."/>
            <person name="Sun H."/>
            <person name="Tunlid A."/>
            <person name="Henrissat B."/>
            <person name="Grigoriev I.V."/>
            <person name="Hibbett D.S."/>
            <person name="Martin F."/>
        </authorList>
    </citation>
    <scope>NUCLEOTIDE SEQUENCE [LARGE SCALE GENOMIC DNA]</scope>
    <source>
        <strain evidence="3">Foug A</strain>
    </source>
</reference>
<dbReference type="EMBL" id="KN822036">
    <property type="protein sequence ID" value="KIM63263.1"/>
    <property type="molecule type" value="Genomic_DNA"/>
</dbReference>
<evidence type="ECO:0000313" key="2">
    <source>
        <dbReference type="EMBL" id="KIM63263.1"/>
    </source>
</evidence>
<gene>
    <name evidence="2" type="ORF">SCLCIDRAFT_24390</name>
</gene>
<sequence length="404" mass="45473">MGGPFMRWYHDRAQDVFDLWAALCSYPVSAHAGYEPKGEAEACVNASPIASVPVTDRYCNQPSSDHLHGSSDFQERQRSTLPQYYGDASDPTLSIDSDSISSISGVSDRTLRHRTDFVGLQLQNAELKKPPQNQQEQVSELRTQLSSLRGEPSTTTTSHERLLSKVISTPNNSIQIPPFQPLFRILKLSRAPNSKLPIYQREDYNGQFYWTKESFVKEHHDVGDNYATGADTHTPADDAMSGILSACSMVAVQDDDDPVEAHGEDPPDYSELKAAGCSRAEIIKAIQKEKQQQYEILKTDLIYIGKARRKEKKQHHVHARRELGDYISSCLDVFECEREQARRSAVVARRRMAKSRTSVLSRKVTGFKLHHGIGISQPVKDVHLKQVDTKKKVAKEKKKIAKKK</sequence>
<reference evidence="2 3" key="1">
    <citation type="submission" date="2014-04" db="EMBL/GenBank/DDBJ databases">
        <authorList>
            <consortium name="DOE Joint Genome Institute"/>
            <person name="Kuo A."/>
            <person name="Kohler A."/>
            <person name="Nagy L.G."/>
            <person name="Floudas D."/>
            <person name="Copeland A."/>
            <person name="Barry K.W."/>
            <person name="Cichocki N."/>
            <person name="Veneault-Fourrey C."/>
            <person name="LaButti K."/>
            <person name="Lindquist E.A."/>
            <person name="Lipzen A."/>
            <person name="Lundell T."/>
            <person name="Morin E."/>
            <person name="Murat C."/>
            <person name="Sun H."/>
            <person name="Tunlid A."/>
            <person name="Henrissat B."/>
            <person name="Grigoriev I.V."/>
            <person name="Hibbett D.S."/>
            <person name="Martin F."/>
            <person name="Nordberg H.P."/>
            <person name="Cantor M.N."/>
            <person name="Hua S.X."/>
        </authorList>
    </citation>
    <scope>NUCLEOTIDE SEQUENCE [LARGE SCALE GENOMIC DNA]</scope>
    <source>
        <strain evidence="2 3">Foug A</strain>
    </source>
</reference>
<feature type="region of interest" description="Disordered" evidence="1">
    <location>
        <begin position="126"/>
        <end position="159"/>
    </location>
</feature>
<dbReference type="InParanoid" id="A0A0C2ZNX8"/>
<feature type="compositionally biased region" description="Polar residues" evidence="1">
    <location>
        <begin position="131"/>
        <end position="157"/>
    </location>
</feature>
<dbReference type="AlphaFoldDB" id="A0A0C2ZNX8"/>
<dbReference type="HOGENOM" id="CLU_681789_0_0_1"/>
<name>A0A0C2ZNX8_9AGAM</name>
<keyword evidence="3" id="KW-1185">Reference proteome</keyword>
<evidence type="ECO:0000256" key="1">
    <source>
        <dbReference type="SAM" id="MobiDB-lite"/>
    </source>
</evidence>